<feature type="transmembrane region" description="Helical" evidence="1">
    <location>
        <begin position="6"/>
        <end position="27"/>
    </location>
</feature>
<evidence type="ECO:0000256" key="1">
    <source>
        <dbReference type="SAM" id="Phobius"/>
    </source>
</evidence>
<reference evidence="2 3" key="2">
    <citation type="submission" date="2013-02" db="EMBL/GenBank/DDBJ databases">
        <title>The Genome Sequence of Plasmodium falciparum Vietnam Oak-Knoll (FVO).</title>
        <authorList>
            <consortium name="The Broad Institute Genome Sequencing Platform"/>
            <consortium name="The Broad Institute Genome Sequencing Center for Infectious Disease"/>
            <person name="Neafsey D."/>
            <person name="Cheeseman I."/>
            <person name="Volkman S."/>
            <person name="Adams J."/>
            <person name="Walker B."/>
            <person name="Young S.K."/>
            <person name="Zeng Q."/>
            <person name="Gargeya S."/>
            <person name="Fitzgerald M."/>
            <person name="Haas B."/>
            <person name="Abouelleil A."/>
            <person name="Alvarado L."/>
            <person name="Arachchi H.M."/>
            <person name="Berlin A.M."/>
            <person name="Chapman S.B."/>
            <person name="Dewar J."/>
            <person name="Goldberg J."/>
            <person name="Griggs A."/>
            <person name="Gujja S."/>
            <person name="Hansen M."/>
            <person name="Howarth C."/>
            <person name="Imamovic A."/>
            <person name="Larimer J."/>
            <person name="McCowan C."/>
            <person name="Murphy C."/>
            <person name="Neiman D."/>
            <person name="Pearson M."/>
            <person name="Priest M."/>
            <person name="Roberts A."/>
            <person name="Saif S."/>
            <person name="Shea T."/>
            <person name="Sisk P."/>
            <person name="Sykes S."/>
            <person name="Wortman J."/>
            <person name="Nusbaum C."/>
            <person name="Birren B."/>
        </authorList>
    </citation>
    <scope>NUCLEOTIDE SEQUENCE [LARGE SCALE GENOMIC DNA]</scope>
    <source>
        <strain evidence="3">Vietnam Oak-Knoll (FVO)</strain>
    </source>
</reference>
<dbReference type="AlphaFoldDB" id="A0A024VD82"/>
<dbReference type="Proteomes" id="UP000030690">
    <property type="component" value="Unassembled WGS sequence"/>
</dbReference>
<keyword evidence="1" id="KW-0812">Transmembrane</keyword>
<gene>
    <name evidence="2" type="ORF">PFFVO_00114</name>
</gene>
<keyword evidence="1" id="KW-0472">Membrane</keyword>
<dbReference type="OrthoDB" id="375846at2759"/>
<evidence type="ECO:0000313" key="2">
    <source>
        <dbReference type="EMBL" id="ETW20988.1"/>
    </source>
</evidence>
<proteinExistence type="predicted"/>
<feature type="transmembrane region" description="Helical" evidence="1">
    <location>
        <begin position="163"/>
        <end position="180"/>
    </location>
</feature>
<dbReference type="EMBL" id="KI925008">
    <property type="protein sequence ID" value="ETW20988.1"/>
    <property type="molecule type" value="Genomic_DNA"/>
</dbReference>
<accession>A0A024VD82</accession>
<organism evidence="2 3">
    <name type="scientific">Plasmodium falciparum Vietnam Oak-Knoll</name>
    <name type="common">FVO</name>
    <dbReference type="NCBI Taxonomy" id="1036723"/>
    <lineage>
        <taxon>Eukaryota</taxon>
        <taxon>Sar</taxon>
        <taxon>Alveolata</taxon>
        <taxon>Apicomplexa</taxon>
        <taxon>Aconoidasida</taxon>
        <taxon>Haemosporida</taxon>
        <taxon>Plasmodiidae</taxon>
        <taxon>Plasmodium</taxon>
        <taxon>Plasmodium (Laverania)</taxon>
    </lineage>
</organism>
<evidence type="ECO:0000313" key="3">
    <source>
        <dbReference type="Proteomes" id="UP000030690"/>
    </source>
</evidence>
<sequence length="188" mass="21897">MRIKMNSGIFFIKLLICISFICVFECFNKCMISYRKDLLWYSENCFNYSIDRSLAEGSSESKETKVKDIPNIELLKSLNINYEEYEKMKEIVGSFMDNNNLNIANEVLKNIHSFTNIENIFSLINDSSKSPVLKTFLKEFGSIFPHMLNNVPKLLFDLCQRNPLHIILGLIVILAAIYVFENFKNFEC</sequence>
<keyword evidence="1" id="KW-1133">Transmembrane helix</keyword>
<protein>
    <submittedName>
        <fullName evidence="2">Uncharacterized protein</fullName>
    </submittedName>
</protein>
<dbReference type="SMR" id="A0A024VD82"/>
<reference evidence="2 3" key="1">
    <citation type="submission" date="2013-02" db="EMBL/GenBank/DDBJ databases">
        <title>The Genome Annotation of Plasmodium falciparum Vietnam Oak-Knoll (FVO).</title>
        <authorList>
            <consortium name="The Broad Institute Genome Sequencing Platform"/>
            <consortium name="The Broad Institute Genome Sequencing Center for Infectious Disease"/>
            <person name="Neafsey D."/>
            <person name="Hoffman S."/>
            <person name="Volkman S."/>
            <person name="Rosenthal P."/>
            <person name="Walker B."/>
            <person name="Young S.K."/>
            <person name="Zeng Q."/>
            <person name="Gargeya S."/>
            <person name="Fitzgerald M."/>
            <person name="Haas B."/>
            <person name="Abouelleil A."/>
            <person name="Allen A.W."/>
            <person name="Alvarado L."/>
            <person name="Arachchi H.M."/>
            <person name="Berlin A.M."/>
            <person name="Chapman S.B."/>
            <person name="Gainer-Dewar J."/>
            <person name="Goldberg J."/>
            <person name="Griggs A."/>
            <person name="Gujja S."/>
            <person name="Hansen M."/>
            <person name="Howarth C."/>
            <person name="Imamovic A."/>
            <person name="Ireland A."/>
            <person name="Larimer J."/>
            <person name="McCowan C."/>
            <person name="Murphy C."/>
            <person name="Pearson M."/>
            <person name="Poon T.W."/>
            <person name="Priest M."/>
            <person name="Roberts A."/>
            <person name="Saif S."/>
            <person name="Shea T."/>
            <person name="Sisk P."/>
            <person name="Sykes S."/>
            <person name="Wortman J."/>
            <person name="Nusbaum C."/>
            <person name="Birren B."/>
        </authorList>
    </citation>
    <scope>NUCLEOTIDE SEQUENCE [LARGE SCALE GENOMIC DNA]</scope>
    <source>
        <strain evidence="3">Vietnam Oak-Knoll (FVO)</strain>
    </source>
</reference>
<name>A0A024VD82_PLAFA</name>